<sequence length="96" mass="10903">MKELTEEEWRMLLERCNDSAVAIAPRRLYEALPACVQSERTGRRKNEAALRHYVVVARQSAELCVIDIVVFASPALDLGTRMQQCREPVLVEAFIA</sequence>
<dbReference type="RefSeq" id="WP_017113750.1">
    <property type="nucleotide sequence ID" value="NZ_CP025272.1"/>
</dbReference>
<dbReference type="AlphaFoldDB" id="A0AAE8F7G0"/>
<name>A0AAE8F7G0_XANVA</name>
<evidence type="ECO:0000313" key="1">
    <source>
        <dbReference type="EMBL" id="RNL02712.1"/>
    </source>
</evidence>
<organism evidence="1 2">
    <name type="scientific">Xanthomonas vasicola pv. vasculorum</name>
    <dbReference type="NCBI Taxonomy" id="325776"/>
    <lineage>
        <taxon>Bacteria</taxon>
        <taxon>Pseudomonadati</taxon>
        <taxon>Pseudomonadota</taxon>
        <taxon>Gammaproteobacteria</taxon>
        <taxon>Lysobacterales</taxon>
        <taxon>Lysobacteraceae</taxon>
        <taxon>Xanthomonas</taxon>
    </lineage>
</organism>
<gene>
    <name evidence="1" type="ORF">C9386_10210</name>
</gene>
<dbReference type="KEGG" id="xva:C7V42_03620"/>
<accession>A0AAE8F7G0</accession>
<dbReference type="Proteomes" id="UP000284283">
    <property type="component" value="Unassembled WGS sequence"/>
</dbReference>
<dbReference type="GeneID" id="69688678"/>
<evidence type="ECO:0000313" key="2">
    <source>
        <dbReference type="Proteomes" id="UP000284283"/>
    </source>
</evidence>
<reference evidence="1 2" key="1">
    <citation type="submission" date="2018-03" db="EMBL/GenBank/DDBJ databases">
        <authorList>
            <person name="Wu G."/>
        </authorList>
    </citation>
    <scope>NUCLEOTIDE SEQUENCE [LARGE SCALE GENOMIC DNA]</scope>
    <source>
        <strain evidence="1 2">SAM-118</strain>
    </source>
</reference>
<protein>
    <submittedName>
        <fullName evidence="1">Uncharacterized protein</fullName>
    </submittedName>
</protein>
<proteinExistence type="predicted"/>
<comment type="caution">
    <text evidence="1">The sequence shown here is derived from an EMBL/GenBank/DDBJ whole genome shotgun (WGS) entry which is preliminary data.</text>
</comment>
<dbReference type="EMBL" id="PYTT01000090">
    <property type="protein sequence ID" value="RNL02712.1"/>
    <property type="molecule type" value="Genomic_DNA"/>
</dbReference>